<feature type="compositionally biased region" description="Polar residues" evidence="1">
    <location>
        <begin position="10"/>
        <end position="21"/>
    </location>
</feature>
<dbReference type="GeneID" id="70177693"/>
<keyword evidence="2" id="KW-0472">Membrane</keyword>
<sequence length="220" mass="24290">MAAPAVSRPESVQFSTCQVRSDQTRPDQARLNQTDCSMPSEHSLVSARAPPSTPFSPRTRRLWPWAARRLCSRTPARWPRRIVARWSLFTRVSLLLLVLLIAAGRRRACSRRQPHVGHPLGPWLPASRKSGPAMCLGNPRKSKAQQSQMAHPAMCLVCGGSMAGRPCRSHRLMAPAVSHPTTHHLCCPSTIFMAHGRPRDGLLCRPSSNFSKPVSEPICA</sequence>
<keyword evidence="2" id="KW-1133">Transmembrane helix</keyword>
<protein>
    <submittedName>
        <fullName evidence="3">Uncharacterized protein</fullName>
    </submittedName>
</protein>
<keyword evidence="2" id="KW-0812">Transmembrane</keyword>
<accession>A0A9P9BLW6</accession>
<organism evidence="3 4">
    <name type="scientific">Microdochium trichocladiopsis</name>
    <dbReference type="NCBI Taxonomy" id="1682393"/>
    <lineage>
        <taxon>Eukaryota</taxon>
        <taxon>Fungi</taxon>
        <taxon>Dikarya</taxon>
        <taxon>Ascomycota</taxon>
        <taxon>Pezizomycotina</taxon>
        <taxon>Sordariomycetes</taxon>
        <taxon>Xylariomycetidae</taxon>
        <taxon>Xylariales</taxon>
        <taxon>Microdochiaceae</taxon>
        <taxon>Microdochium</taxon>
    </lineage>
</organism>
<keyword evidence="4" id="KW-1185">Reference proteome</keyword>
<dbReference type="RefSeq" id="XP_046011306.1">
    <property type="nucleotide sequence ID" value="XM_046148147.1"/>
</dbReference>
<name>A0A9P9BLW6_9PEZI</name>
<evidence type="ECO:0000313" key="4">
    <source>
        <dbReference type="Proteomes" id="UP000756346"/>
    </source>
</evidence>
<evidence type="ECO:0000256" key="1">
    <source>
        <dbReference type="SAM" id="MobiDB-lite"/>
    </source>
</evidence>
<dbReference type="AlphaFoldDB" id="A0A9P9BLW6"/>
<gene>
    <name evidence="3" type="ORF">B0I36DRAFT_127535</name>
</gene>
<comment type="caution">
    <text evidence="3">The sequence shown here is derived from an EMBL/GenBank/DDBJ whole genome shotgun (WGS) entry which is preliminary data.</text>
</comment>
<dbReference type="EMBL" id="JAGTJQ010000006">
    <property type="protein sequence ID" value="KAH7029018.1"/>
    <property type="molecule type" value="Genomic_DNA"/>
</dbReference>
<evidence type="ECO:0000256" key="2">
    <source>
        <dbReference type="SAM" id="Phobius"/>
    </source>
</evidence>
<evidence type="ECO:0000313" key="3">
    <source>
        <dbReference type="EMBL" id="KAH7029018.1"/>
    </source>
</evidence>
<proteinExistence type="predicted"/>
<reference evidence="3" key="1">
    <citation type="journal article" date="2021" name="Nat. Commun.">
        <title>Genetic determinants of endophytism in the Arabidopsis root mycobiome.</title>
        <authorList>
            <person name="Mesny F."/>
            <person name="Miyauchi S."/>
            <person name="Thiergart T."/>
            <person name="Pickel B."/>
            <person name="Atanasova L."/>
            <person name="Karlsson M."/>
            <person name="Huettel B."/>
            <person name="Barry K.W."/>
            <person name="Haridas S."/>
            <person name="Chen C."/>
            <person name="Bauer D."/>
            <person name="Andreopoulos W."/>
            <person name="Pangilinan J."/>
            <person name="LaButti K."/>
            <person name="Riley R."/>
            <person name="Lipzen A."/>
            <person name="Clum A."/>
            <person name="Drula E."/>
            <person name="Henrissat B."/>
            <person name="Kohler A."/>
            <person name="Grigoriev I.V."/>
            <person name="Martin F.M."/>
            <person name="Hacquard S."/>
        </authorList>
    </citation>
    <scope>NUCLEOTIDE SEQUENCE</scope>
    <source>
        <strain evidence="3">MPI-CAGE-CH-0230</strain>
    </source>
</reference>
<feature type="transmembrane region" description="Helical" evidence="2">
    <location>
        <begin position="82"/>
        <end position="103"/>
    </location>
</feature>
<feature type="region of interest" description="Disordered" evidence="1">
    <location>
        <begin position="1"/>
        <end position="56"/>
    </location>
</feature>
<dbReference type="Proteomes" id="UP000756346">
    <property type="component" value="Unassembled WGS sequence"/>
</dbReference>